<keyword evidence="4" id="KW-0812">Transmembrane</keyword>
<comment type="similarity">
    <text evidence="2">Belongs to the RLP family.</text>
</comment>
<sequence length="365" mass="40811">MSLIFPTLFLFSCSVSLVLSFSPTHTDLQNQCLDDQKSALLQLHRDLYYAPNFTFSSKVEFWDPNTDCCSLKGITCDAVGHVIELDLSYKNLSGSFHSIFNLHHLQRLNLAGNNFNTTLFQYEFDRFSNLTHLNLSNSCFLGQIPVGISYLTSLVNCNLSGHFPIEVFLLQIQSIDISENDNLEGQLPEFSLNNTLRVLKISFTNFSGKLPESIGNLKFLTTLDLHGCKFFGQIPSSIANLTNLVELGLSYNNFSGFIPAFHRSGVPNLAYLFLWSNHLSGSIHSSLFALPSLQALDLSENELFGEIDECLNASSSLIETLYLGYNSFSSIKLDMFSQIKNLRVLDLSNMSLSIESNITSLLFPN</sequence>
<dbReference type="InterPro" id="IPR046956">
    <property type="entry name" value="RLP23-like"/>
</dbReference>
<keyword evidence="7" id="KW-1133">Transmembrane helix</keyword>
<dbReference type="FunFam" id="3.80.10.10:FF:000041">
    <property type="entry name" value="LRR receptor-like serine/threonine-protein kinase ERECTA"/>
    <property type="match status" value="1"/>
</dbReference>
<evidence type="ECO:0000256" key="11">
    <source>
        <dbReference type="SAM" id="SignalP"/>
    </source>
</evidence>
<keyword evidence="5 11" id="KW-0732">Signal</keyword>
<evidence type="ECO:0000256" key="6">
    <source>
        <dbReference type="ARBA" id="ARBA00022737"/>
    </source>
</evidence>
<evidence type="ECO:0000256" key="9">
    <source>
        <dbReference type="ARBA" id="ARBA00023170"/>
    </source>
</evidence>
<keyword evidence="6" id="KW-0677">Repeat</keyword>
<feature type="signal peptide" evidence="11">
    <location>
        <begin position="1"/>
        <end position="20"/>
    </location>
</feature>
<evidence type="ECO:0000256" key="5">
    <source>
        <dbReference type="ARBA" id="ARBA00022729"/>
    </source>
</evidence>
<evidence type="ECO:0000313" key="13">
    <source>
        <dbReference type="Proteomes" id="UP000515121"/>
    </source>
</evidence>
<dbReference type="SUPFAM" id="SSF52058">
    <property type="entry name" value="L domain-like"/>
    <property type="match status" value="1"/>
</dbReference>
<feature type="domain" description="Leucine-rich repeat-containing N-terminal plant-type" evidence="12">
    <location>
        <begin position="34"/>
        <end position="77"/>
    </location>
</feature>
<name>A0A6P5X1J1_DURZI</name>
<proteinExistence type="inferred from homology"/>
<keyword evidence="10" id="KW-0325">Glycoprotein</keyword>
<feature type="chain" id="PRO_5028264793" evidence="11">
    <location>
        <begin position="21"/>
        <end position="365"/>
    </location>
</feature>
<evidence type="ECO:0000256" key="3">
    <source>
        <dbReference type="ARBA" id="ARBA00022614"/>
    </source>
</evidence>
<organism evidence="13 14">
    <name type="scientific">Durio zibethinus</name>
    <name type="common">Durian</name>
    <dbReference type="NCBI Taxonomy" id="66656"/>
    <lineage>
        <taxon>Eukaryota</taxon>
        <taxon>Viridiplantae</taxon>
        <taxon>Streptophyta</taxon>
        <taxon>Embryophyta</taxon>
        <taxon>Tracheophyta</taxon>
        <taxon>Spermatophyta</taxon>
        <taxon>Magnoliopsida</taxon>
        <taxon>eudicotyledons</taxon>
        <taxon>Gunneridae</taxon>
        <taxon>Pentapetalae</taxon>
        <taxon>rosids</taxon>
        <taxon>malvids</taxon>
        <taxon>Malvales</taxon>
        <taxon>Malvaceae</taxon>
        <taxon>Helicteroideae</taxon>
        <taxon>Durio</taxon>
    </lineage>
</organism>
<dbReference type="GO" id="GO:0016020">
    <property type="term" value="C:membrane"/>
    <property type="evidence" value="ECO:0007669"/>
    <property type="project" value="UniProtKB-SubCell"/>
</dbReference>
<keyword evidence="9" id="KW-0675">Receptor</keyword>
<accession>A0A6P5X1J1</accession>
<dbReference type="PANTHER" id="PTHR48061">
    <property type="entry name" value="LEUCINE-RICH REPEAT RECEPTOR PROTEIN KINASE EMS1-LIKE-RELATED"/>
    <property type="match status" value="1"/>
</dbReference>
<dbReference type="AlphaFoldDB" id="A0A6P5X1J1"/>
<dbReference type="PANTHER" id="PTHR48061:SF2">
    <property type="entry name" value="RECEPTOR LIKE PROTEIN 30-LIKE"/>
    <property type="match status" value="1"/>
</dbReference>
<evidence type="ECO:0000256" key="7">
    <source>
        <dbReference type="ARBA" id="ARBA00022989"/>
    </source>
</evidence>
<keyword evidence="13" id="KW-1185">Reference proteome</keyword>
<dbReference type="InterPro" id="IPR032675">
    <property type="entry name" value="LRR_dom_sf"/>
</dbReference>
<dbReference type="KEGG" id="dzi:111279508"/>
<keyword evidence="3" id="KW-0433">Leucine-rich repeat</keyword>
<dbReference type="Gene3D" id="3.80.10.10">
    <property type="entry name" value="Ribonuclease Inhibitor"/>
    <property type="match status" value="3"/>
</dbReference>
<dbReference type="GeneID" id="111279508"/>
<evidence type="ECO:0000256" key="4">
    <source>
        <dbReference type="ARBA" id="ARBA00022692"/>
    </source>
</evidence>
<comment type="subcellular location">
    <subcellularLocation>
        <location evidence="1">Membrane</location>
        <topology evidence="1">Single-pass type I membrane protein</topology>
    </subcellularLocation>
</comment>
<dbReference type="Proteomes" id="UP000515121">
    <property type="component" value="Unplaced"/>
</dbReference>
<evidence type="ECO:0000259" key="12">
    <source>
        <dbReference type="Pfam" id="PF08263"/>
    </source>
</evidence>
<dbReference type="Pfam" id="PF00560">
    <property type="entry name" value="LRR_1"/>
    <property type="match status" value="4"/>
</dbReference>
<evidence type="ECO:0000256" key="1">
    <source>
        <dbReference type="ARBA" id="ARBA00004479"/>
    </source>
</evidence>
<dbReference type="OrthoDB" id="998303at2759"/>
<dbReference type="RefSeq" id="XP_022722199.1">
    <property type="nucleotide sequence ID" value="XM_022866464.1"/>
</dbReference>
<gene>
    <name evidence="14" type="primary">LOC111279508</name>
</gene>
<dbReference type="InterPro" id="IPR013210">
    <property type="entry name" value="LRR_N_plant-typ"/>
</dbReference>
<evidence type="ECO:0000256" key="10">
    <source>
        <dbReference type="ARBA" id="ARBA00023180"/>
    </source>
</evidence>
<evidence type="ECO:0000256" key="2">
    <source>
        <dbReference type="ARBA" id="ARBA00009592"/>
    </source>
</evidence>
<evidence type="ECO:0000313" key="14">
    <source>
        <dbReference type="RefSeq" id="XP_022722199.1"/>
    </source>
</evidence>
<reference evidence="14" key="1">
    <citation type="submission" date="2025-08" db="UniProtKB">
        <authorList>
            <consortium name="RefSeq"/>
        </authorList>
    </citation>
    <scope>IDENTIFICATION</scope>
    <source>
        <tissue evidence="14">Fruit stalk</tissue>
    </source>
</reference>
<protein>
    <submittedName>
        <fullName evidence="14">Probable inactive leucine-rich repeat receptor-like protein kinase At1g66830</fullName>
    </submittedName>
</protein>
<evidence type="ECO:0000256" key="8">
    <source>
        <dbReference type="ARBA" id="ARBA00023136"/>
    </source>
</evidence>
<dbReference type="Pfam" id="PF08263">
    <property type="entry name" value="LRRNT_2"/>
    <property type="match status" value="1"/>
</dbReference>
<keyword evidence="8" id="KW-0472">Membrane</keyword>
<dbReference type="InterPro" id="IPR001611">
    <property type="entry name" value="Leu-rich_rpt"/>
</dbReference>